<reference evidence="2 3" key="1">
    <citation type="submission" date="2018-09" db="EMBL/GenBank/DDBJ databases">
        <title>YIM 75000 draft genome.</title>
        <authorList>
            <person name="Tang S."/>
            <person name="Feng Y."/>
        </authorList>
    </citation>
    <scope>NUCLEOTIDE SEQUENCE [LARGE SCALE GENOMIC DNA]</scope>
    <source>
        <strain evidence="2 3">YIM 75000</strain>
    </source>
</reference>
<keyword evidence="1" id="KW-1133">Transmembrane helix</keyword>
<evidence type="ECO:0000313" key="2">
    <source>
        <dbReference type="EMBL" id="RJK96979.1"/>
    </source>
</evidence>
<proteinExistence type="predicted"/>
<gene>
    <name evidence="2" type="ORF">D5H78_06995</name>
</gene>
<evidence type="ECO:0000313" key="3">
    <source>
        <dbReference type="Proteomes" id="UP000265614"/>
    </source>
</evidence>
<keyword evidence="1" id="KW-0812">Transmembrane</keyword>
<keyword evidence="1" id="KW-0472">Membrane</keyword>
<feature type="transmembrane region" description="Helical" evidence="1">
    <location>
        <begin position="41"/>
        <end position="62"/>
    </location>
</feature>
<organism evidence="2 3">
    <name type="scientific">Vallicoccus soli</name>
    <dbReference type="NCBI Taxonomy" id="2339232"/>
    <lineage>
        <taxon>Bacteria</taxon>
        <taxon>Bacillati</taxon>
        <taxon>Actinomycetota</taxon>
        <taxon>Actinomycetes</taxon>
        <taxon>Motilibacterales</taxon>
        <taxon>Vallicoccaceae</taxon>
        <taxon>Vallicoccus</taxon>
    </lineage>
</organism>
<protein>
    <submittedName>
        <fullName evidence="2">DUF4383 domain-containing protein</fullName>
    </submittedName>
</protein>
<feature type="transmembrane region" description="Helical" evidence="1">
    <location>
        <begin position="107"/>
        <end position="125"/>
    </location>
</feature>
<name>A0A3A3Z2Q3_9ACTN</name>
<dbReference type="Proteomes" id="UP000265614">
    <property type="component" value="Unassembled WGS sequence"/>
</dbReference>
<keyword evidence="3" id="KW-1185">Reference proteome</keyword>
<comment type="caution">
    <text evidence="2">The sequence shown here is derived from an EMBL/GenBank/DDBJ whole genome shotgun (WGS) entry which is preliminary data.</text>
</comment>
<dbReference type="Pfam" id="PF14325">
    <property type="entry name" value="DUF4383"/>
    <property type="match status" value="1"/>
</dbReference>
<dbReference type="AlphaFoldDB" id="A0A3A3Z2Q3"/>
<sequence length="180" mass="19743">MLPGPGRGAPPRFARGAGASTLRMALLTRLRTQDETDPSGLPGLLTLAVGAGFLAVGVLGLVLTGFDPDRERWVLWLFRVNLLHNVVHLLFGVLGLLMWRSLTNARLYGLVLLVGYGAVLVWGLVFANYEDTGPNALALNSWDNVLHLLLVVAGALIWRWQVPASNEARRPAEDEYRPQR</sequence>
<dbReference type="EMBL" id="QZEZ01000002">
    <property type="protein sequence ID" value="RJK96979.1"/>
    <property type="molecule type" value="Genomic_DNA"/>
</dbReference>
<accession>A0A3A3Z2Q3</accession>
<feature type="transmembrane region" description="Helical" evidence="1">
    <location>
        <begin position="145"/>
        <end position="162"/>
    </location>
</feature>
<feature type="transmembrane region" description="Helical" evidence="1">
    <location>
        <begin position="82"/>
        <end position="100"/>
    </location>
</feature>
<evidence type="ECO:0000256" key="1">
    <source>
        <dbReference type="SAM" id="Phobius"/>
    </source>
</evidence>